<comment type="caution">
    <text evidence="2">The sequence shown here is derived from an EMBL/GenBank/DDBJ whole genome shotgun (WGS) entry which is preliminary data.</text>
</comment>
<dbReference type="EMBL" id="CAJOAY010002646">
    <property type="protein sequence ID" value="CAF3968601.1"/>
    <property type="molecule type" value="Genomic_DNA"/>
</dbReference>
<evidence type="ECO:0000313" key="3">
    <source>
        <dbReference type="EMBL" id="CAF3968601.1"/>
    </source>
</evidence>
<dbReference type="EMBL" id="CAJNON010001452">
    <property type="protein sequence ID" value="CAF1463745.1"/>
    <property type="molecule type" value="Genomic_DNA"/>
</dbReference>
<dbReference type="Proteomes" id="UP000663891">
    <property type="component" value="Unassembled WGS sequence"/>
</dbReference>
<protein>
    <submittedName>
        <fullName evidence="2">Uncharacterized protein</fullName>
    </submittedName>
</protein>
<accession>A0A815QGN3</accession>
<gene>
    <name evidence="3" type="ORF">OKA104_LOCUS27968</name>
    <name evidence="2" type="ORF">VCS650_LOCUS40193</name>
</gene>
<proteinExistence type="predicted"/>
<name>A0A815QGN3_9BILA</name>
<dbReference type="OrthoDB" id="10030335at2759"/>
<evidence type="ECO:0000313" key="4">
    <source>
        <dbReference type="Proteomes" id="UP000663891"/>
    </source>
</evidence>
<evidence type="ECO:0000256" key="1">
    <source>
        <dbReference type="SAM" id="Coils"/>
    </source>
</evidence>
<reference evidence="2" key="1">
    <citation type="submission" date="2021-02" db="EMBL/GenBank/DDBJ databases">
        <authorList>
            <person name="Nowell W R."/>
        </authorList>
    </citation>
    <scope>NUCLEOTIDE SEQUENCE</scope>
</reference>
<dbReference type="Proteomes" id="UP000663881">
    <property type="component" value="Unassembled WGS sequence"/>
</dbReference>
<feature type="coiled-coil region" evidence="1">
    <location>
        <begin position="79"/>
        <end position="113"/>
    </location>
</feature>
<keyword evidence="1" id="KW-0175">Coiled coil</keyword>
<organism evidence="2 4">
    <name type="scientific">Adineta steineri</name>
    <dbReference type="NCBI Taxonomy" id="433720"/>
    <lineage>
        <taxon>Eukaryota</taxon>
        <taxon>Metazoa</taxon>
        <taxon>Spiralia</taxon>
        <taxon>Gnathifera</taxon>
        <taxon>Rotifera</taxon>
        <taxon>Eurotatoria</taxon>
        <taxon>Bdelloidea</taxon>
        <taxon>Adinetida</taxon>
        <taxon>Adinetidae</taxon>
        <taxon>Adineta</taxon>
    </lineage>
</organism>
<evidence type="ECO:0000313" key="2">
    <source>
        <dbReference type="EMBL" id="CAF1463745.1"/>
    </source>
</evidence>
<dbReference type="AlphaFoldDB" id="A0A815QGN3"/>
<sequence>MVETVVPPYCTAYTTLNEHVVEKLLAVDIESDEAAIQALVNSLLCAAKNVRDQLHKATKATEQIRSSIDEQITQLVLSISSQEERVRQSQEAIQQANNNIQHSQHQLNLAQAAVHDSQNSVNSANHAVHEAEEAVRQARICGMGRRKKRGFFEELNPVRIFRNVIGKPLCSVFNSGGIDNAKDRRALAHQNLHHANERLHTHQQNLITQRAQYDAAQAQHDAANIQLQSMTSALNEQRAKQSLVTSLTKQLKDVEVHLNKVLGSSTVLQDEMSQLIDFDLVIEPLNNIYDEMIKNNIMKSFGFAISAETANDICSLSVAYEQCSVYMALNDYFQDLYTVIPQLNSSSNESKSGMSLKTMNVC</sequence>